<dbReference type="SUPFAM" id="SSF53448">
    <property type="entry name" value="Nucleotide-diphospho-sugar transferases"/>
    <property type="match status" value="1"/>
</dbReference>
<evidence type="ECO:0000259" key="2">
    <source>
        <dbReference type="Pfam" id="PF12804"/>
    </source>
</evidence>
<protein>
    <submittedName>
        <fullName evidence="3">Thiamine kinase</fullName>
    </submittedName>
</protein>
<dbReference type="Gene3D" id="1.10.10.10">
    <property type="entry name" value="Winged helix-like DNA-binding domain superfamily/Winged helix DNA-binding domain"/>
    <property type="match status" value="1"/>
</dbReference>
<proteinExistence type="predicted"/>
<dbReference type="RefSeq" id="WP_092726341.1">
    <property type="nucleotide sequence ID" value="NZ_FNGW01000005.1"/>
</dbReference>
<dbReference type="STRING" id="1121325.SAMN04515677_105266"/>
<dbReference type="InterPro" id="IPR029044">
    <property type="entry name" value="Nucleotide-diphossugar_trans"/>
</dbReference>
<dbReference type="SUPFAM" id="SSF46785">
    <property type="entry name" value="Winged helix' DNA-binding domain"/>
    <property type="match status" value="1"/>
</dbReference>
<feature type="domain" description="MobA-like NTP transferase" evidence="2">
    <location>
        <begin position="92"/>
        <end position="216"/>
    </location>
</feature>
<dbReference type="EMBL" id="FNGW01000005">
    <property type="protein sequence ID" value="SDM11836.1"/>
    <property type="molecule type" value="Genomic_DNA"/>
</dbReference>
<dbReference type="SUPFAM" id="SSF56112">
    <property type="entry name" value="Protein kinase-like (PK-like)"/>
    <property type="match status" value="1"/>
</dbReference>
<dbReference type="InterPro" id="IPR036388">
    <property type="entry name" value="WH-like_DNA-bd_sf"/>
</dbReference>
<keyword evidence="1" id="KW-0175">Coiled coil</keyword>
<reference evidence="3 4" key="1">
    <citation type="submission" date="2016-10" db="EMBL/GenBank/DDBJ databases">
        <authorList>
            <person name="de Groot N.N."/>
        </authorList>
    </citation>
    <scope>NUCLEOTIDE SEQUENCE [LARGE SCALE GENOMIC DNA]</scope>
    <source>
        <strain evidence="3 4">DSM 797</strain>
    </source>
</reference>
<dbReference type="Proteomes" id="UP000199068">
    <property type="component" value="Unassembled WGS sequence"/>
</dbReference>
<keyword evidence="4" id="KW-1185">Reference proteome</keyword>
<feature type="coiled-coil region" evidence="1">
    <location>
        <begin position="57"/>
        <end position="84"/>
    </location>
</feature>
<dbReference type="CDD" id="cd02523">
    <property type="entry name" value="PC_cytidylyltransferase"/>
    <property type="match status" value="1"/>
</dbReference>
<keyword evidence="3" id="KW-0418">Kinase</keyword>
<sequence>MEKLHKILYIINDNQYVNQRELADKSGLSIGGVNGIIKELEELGYLIIEKEKRKSIYKLTESGLKNLEQSIQKEKNKKIKMHQEINKKVTQAVILAAGKKEEFGMPIAFLDLDEKKIIDRFMDILNEHGIERVVIVTGYKSEYYEEYAKKNKNIVLVKNDKYKWSGTMMSLSMVKDIIDDDFLLLENDMVFEERAIKEILKSKDRDCMIITSESGSGDEALVEIRDGYVYKMSKDIHQFNKIDGEMIGISKISYKVFEKMLEQFKENKNPYLNYEYMLMDIGREYKIGYKKIDDLVWSEIDSMNHYNKFIKRIYSRLLRKEQEIKINNIKQKLKDILKIEENEIEEIVPAGGMTNKNYLVKISGQEYILRMPGNGTESMINRVNEKHNSTLANELYIDTDILYFDEITGIKISKLIENAETINAQTAKREDIMELTTSILRKLHTSKLEFKNEFDVFSEIIKYEDLLKKANGKNYEEYKDIRNKVMKLESQLQNLDREIKPCHNDTVPENFIKGNENKLYLIDWEYSGSNDPMWDLAAHIIECDFSEDEEELFLQKYFQTSNIEEKYKKKILIFKICQDFLWSLWTNIKEAKGDDFGSYGIDRYNRAKENLLKL</sequence>
<dbReference type="InterPro" id="IPR036390">
    <property type="entry name" value="WH_DNA-bd_sf"/>
</dbReference>
<dbReference type="Pfam" id="PF13412">
    <property type="entry name" value="HTH_24"/>
    <property type="match status" value="1"/>
</dbReference>
<dbReference type="Pfam" id="PF01633">
    <property type="entry name" value="Choline_kinase"/>
    <property type="match status" value="1"/>
</dbReference>
<dbReference type="InterPro" id="IPR052077">
    <property type="entry name" value="CcrZ_PhaseVar_Mediator"/>
</dbReference>
<dbReference type="Gene3D" id="3.90.550.10">
    <property type="entry name" value="Spore Coat Polysaccharide Biosynthesis Protein SpsA, Chain A"/>
    <property type="match status" value="1"/>
</dbReference>
<dbReference type="GO" id="GO:0016779">
    <property type="term" value="F:nucleotidyltransferase activity"/>
    <property type="evidence" value="ECO:0007669"/>
    <property type="project" value="UniProtKB-ARBA"/>
</dbReference>
<dbReference type="PANTHER" id="PTHR40086:SF1">
    <property type="entry name" value="CELL CYCLE REGULATOR CCRZ"/>
    <property type="match status" value="1"/>
</dbReference>
<keyword evidence="3" id="KW-0808">Transferase</keyword>
<dbReference type="PANTHER" id="PTHR40086">
    <property type="entry name" value="PHOSPHOTRANSFERASE YTMP-RELATED"/>
    <property type="match status" value="1"/>
</dbReference>
<evidence type="ECO:0000313" key="4">
    <source>
        <dbReference type="Proteomes" id="UP000199068"/>
    </source>
</evidence>
<dbReference type="CDD" id="cd05151">
    <property type="entry name" value="ChoK-like"/>
    <property type="match status" value="1"/>
</dbReference>
<dbReference type="Gene3D" id="3.30.200.20">
    <property type="entry name" value="Phosphorylase Kinase, domain 1"/>
    <property type="match status" value="1"/>
</dbReference>
<dbReference type="AlphaFoldDB" id="A0A1G9QLJ4"/>
<gene>
    <name evidence="3" type="ORF">SAMN04515677_105266</name>
</gene>
<dbReference type="GO" id="GO:0016301">
    <property type="term" value="F:kinase activity"/>
    <property type="evidence" value="ECO:0007669"/>
    <property type="project" value="UniProtKB-KW"/>
</dbReference>
<accession>A0A1G9QLJ4</accession>
<evidence type="ECO:0000313" key="3">
    <source>
        <dbReference type="EMBL" id="SDM11836.1"/>
    </source>
</evidence>
<dbReference type="PIRSF" id="PIRSF037383">
    <property type="entry name" value="LicCA"/>
    <property type="match status" value="1"/>
</dbReference>
<dbReference type="InterPro" id="IPR017190">
    <property type="entry name" value="Bifunc_CCT/choline_kinase"/>
</dbReference>
<evidence type="ECO:0000256" key="1">
    <source>
        <dbReference type="SAM" id="Coils"/>
    </source>
</evidence>
<dbReference type="InterPro" id="IPR025877">
    <property type="entry name" value="MobA-like_NTP_Trfase"/>
</dbReference>
<dbReference type="InterPro" id="IPR011009">
    <property type="entry name" value="Kinase-like_dom_sf"/>
</dbReference>
<name>A0A1G9QLJ4_9FIRM</name>
<dbReference type="Gene3D" id="3.90.1200.10">
    <property type="match status" value="1"/>
</dbReference>
<dbReference type="Pfam" id="PF12804">
    <property type="entry name" value="NTP_transf_3"/>
    <property type="match status" value="1"/>
</dbReference>
<organism evidence="3 4">
    <name type="scientific">Romboutsia lituseburensis DSM 797</name>
    <dbReference type="NCBI Taxonomy" id="1121325"/>
    <lineage>
        <taxon>Bacteria</taxon>
        <taxon>Bacillati</taxon>
        <taxon>Bacillota</taxon>
        <taxon>Clostridia</taxon>
        <taxon>Peptostreptococcales</taxon>
        <taxon>Peptostreptococcaceae</taxon>
        <taxon>Romboutsia</taxon>
    </lineage>
</organism>